<evidence type="ECO:0000259" key="1">
    <source>
        <dbReference type="Pfam" id="PF01381"/>
    </source>
</evidence>
<sequence>MRRADAGIETRNERSVILVEKLSKLGRSPAEIAEAAGVSPQQVYNVMRRDSAFSFRTIGKLQSYYESELKRAVSLAEMERKLEG</sequence>
<comment type="caution">
    <text evidence="2">The sequence shown here is derived from an EMBL/GenBank/DDBJ whole genome shotgun (WGS) entry which is preliminary data.</text>
</comment>
<evidence type="ECO:0000313" key="2">
    <source>
        <dbReference type="EMBL" id="MVX55626.1"/>
    </source>
</evidence>
<dbReference type="RefSeq" id="WP_160334062.1">
    <property type="nucleotide sequence ID" value="NZ_WSRP01000001.1"/>
</dbReference>
<name>A0A6L6YDK2_9BURK</name>
<dbReference type="Pfam" id="PF01381">
    <property type="entry name" value="HTH_3"/>
    <property type="match status" value="1"/>
</dbReference>
<dbReference type="EMBL" id="WSRP01000001">
    <property type="protein sequence ID" value="MVX55626.1"/>
    <property type="molecule type" value="Genomic_DNA"/>
</dbReference>
<organism evidence="2 3">
    <name type="scientific">Parasutterella muris</name>
    <dbReference type="NCBI Taxonomy" id="2565572"/>
    <lineage>
        <taxon>Bacteria</taxon>
        <taxon>Pseudomonadati</taxon>
        <taxon>Pseudomonadota</taxon>
        <taxon>Betaproteobacteria</taxon>
        <taxon>Burkholderiales</taxon>
        <taxon>Sutterellaceae</taxon>
        <taxon>Parasutterella</taxon>
    </lineage>
</organism>
<dbReference type="Proteomes" id="UP000472580">
    <property type="component" value="Unassembled WGS sequence"/>
</dbReference>
<proteinExistence type="predicted"/>
<dbReference type="InterPro" id="IPR010982">
    <property type="entry name" value="Lambda_DNA-bd_dom_sf"/>
</dbReference>
<protein>
    <submittedName>
        <fullName evidence="2">Helix-turn-helix domain-containing protein</fullName>
    </submittedName>
</protein>
<gene>
    <name evidence="2" type="ORF">E5987_00170</name>
</gene>
<dbReference type="AlphaFoldDB" id="A0A6L6YDK2"/>
<dbReference type="SUPFAM" id="SSF47413">
    <property type="entry name" value="lambda repressor-like DNA-binding domains"/>
    <property type="match status" value="1"/>
</dbReference>
<dbReference type="InterPro" id="IPR001387">
    <property type="entry name" value="Cro/C1-type_HTH"/>
</dbReference>
<keyword evidence="3" id="KW-1185">Reference proteome</keyword>
<dbReference type="GO" id="GO:0003677">
    <property type="term" value="F:DNA binding"/>
    <property type="evidence" value="ECO:0007669"/>
    <property type="project" value="InterPro"/>
</dbReference>
<reference evidence="2 3" key="1">
    <citation type="submission" date="2019-12" db="EMBL/GenBank/DDBJ databases">
        <title>Microbes associate with the intestines of laboratory mice.</title>
        <authorList>
            <person name="Navarre W."/>
            <person name="Wong E."/>
        </authorList>
    </citation>
    <scope>NUCLEOTIDE SEQUENCE [LARGE SCALE GENOMIC DNA]</scope>
    <source>
        <strain evidence="2 3">NM82_D38</strain>
    </source>
</reference>
<accession>A0A6L6YDK2</accession>
<feature type="domain" description="HTH cro/C1-type" evidence="1">
    <location>
        <begin position="24"/>
        <end position="66"/>
    </location>
</feature>
<evidence type="ECO:0000313" key="3">
    <source>
        <dbReference type="Proteomes" id="UP000472580"/>
    </source>
</evidence>